<dbReference type="InterPro" id="IPR002781">
    <property type="entry name" value="TM_pro_TauE-like"/>
</dbReference>
<dbReference type="Pfam" id="PF01925">
    <property type="entry name" value="TauE"/>
    <property type="match status" value="1"/>
</dbReference>
<keyword evidence="5" id="KW-1003">Cell membrane</keyword>
<dbReference type="EMBL" id="ALAO01000114">
    <property type="protein sequence ID" value="EKO39820.1"/>
    <property type="molecule type" value="Genomic_DNA"/>
</dbReference>
<dbReference type="Proteomes" id="UP000006272">
    <property type="component" value="Unassembled WGS sequence"/>
</dbReference>
<evidence type="ECO:0000256" key="1">
    <source>
        <dbReference type="ARBA" id="ARBA00004141"/>
    </source>
</evidence>
<feature type="transmembrane region" description="Helical" evidence="5">
    <location>
        <begin position="88"/>
        <end position="110"/>
    </location>
</feature>
<comment type="subcellular location">
    <subcellularLocation>
        <location evidence="5">Cell membrane</location>
        <topology evidence="5">Multi-pass membrane protein</topology>
    </subcellularLocation>
    <subcellularLocation>
        <location evidence="1">Membrane</location>
        <topology evidence="1">Multi-pass membrane protein</topology>
    </subcellularLocation>
</comment>
<feature type="transmembrane region" description="Helical" evidence="5">
    <location>
        <begin position="20"/>
        <end position="42"/>
    </location>
</feature>
<feature type="transmembrane region" description="Helical" evidence="5">
    <location>
        <begin position="184"/>
        <end position="216"/>
    </location>
</feature>
<comment type="similarity">
    <text evidence="5">Belongs to the 4-toluene sulfonate uptake permease (TSUP) (TC 2.A.102) family.</text>
</comment>
<evidence type="ECO:0000256" key="2">
    <source>
        <dbReference type="ARBA" id="ARBA00022692"/>
    </source>
</evidence>
<keyword evidence="2 5" id="KW-0812">Transmembrane</keyword>
<name>K6GSA1_9BACT</name>
<comment type="caution">
    <text evidence="6">The sequence shown here is derived from an EMBL/GenBank/DDBJ whole genome shotgun (WGS) entry which is preliminary data.</text>
</comment>
<keyword evidence="4 5" id="KW-0472">Membrane</keyword>
<evidence type="ECO:0000256" key="5">
    <source>
        <dbReference type="RuleBase" id="RU363041"/>
    </source>
</evidence>
<dbReference type="InterPro" id="IPR051598">
    <property type="entry name" value="TSUP/Inactive_protease-like"/>
</dbReference>
<feature type="transmembrane region" description="Helical" evidence="5">
    <location>
        <begin position="222"/>
        <end position="241"/>
    </location>
</feature>
<evidence type="ECO:0000313" key="7">
    <source>
        <dbReference type="Proteomes" id="UP000006272"/>
    </source>
</evidence>
<sequence>MTIPMELYLPIAGNSVNIAAVFGLGGAVGLLSGIFGVGGGFLMTPLLIMMGIPPTVAAATDSNQIVGASTSGTLAHLRLGNVDVKMGLLLLIGGVLGGTGGVEVIKMLRAMGNADFLINITYVLMLGLVGGYMFVESLQSMRKAKAPAKDVPEKHVKSSAFGRLAASLPWQMDFKRSGVRMSPLLPLLLGVMVGVLSAIMGVGGGFIMVPVMVYLLRMPMHVVVGTSLFQILFTCINVTVMQSISNHTVDFVLALILLVGSSLGAQVGAKVGKKLHGDQLKILLASLVLVVMFKILYELIARPDVLLAYVGGH</sequence>
<organism evidence="6 7">
    <name type="scientific">Solidesulfovibrio magneticus str. Maddingley MBC34</name>
    <dbReference type="NCBI Taxonomy" id="1206767"/>
    <lineage>
        <taxon>Bacteria</taxon>
        <taxon>Pseudomonadati</taxon>
        <taxon>Thermodesulfobacteriota</taxon>
        <taxon>Desulfovibrionia</taxon>
        <taxon>Desulfovibrionales</taxon>
        <taxon>Desulfovibrionaceae</taxon>
        <taxon>Solidesulfovibrio</taxon>
    </lineage>
</organism>
<evidence type="ECO:0000256" key="4">
    <source>
        <dbReference type="ARBA" id="ARBA00023136"/>
    </source>
</evidence>
<dbReference type="AlphaFoldDB" id="K6GSA1"/>
<dbReference type="PANTHER" id="PTHR43701">
    <property type="entry name" value="MEMBRANE TRANSPORTER PROTEIN MJ0441-RELATED"/>
    <property type="match status" value="1"/>
</dbReference>
<feature type="transmembrane region" description="Helical" evidence="5">
    <location>
        <begin position="248"/>
        <end position="268"/>
    </location>
</feature>
<evidence type="ECO:0000313" key="6">
    <source>
        <dbReference type="EMBL" id="EKO39820.1"/>
    </source>
</evidence>
<accession>K6GSA1</accession>
<keyword evidence="3 5" id="KW-1133">Transmembrane helix</keyword>
<dbReference type="PATRIC" id="fig|1206767.3.peg.1407"/>
<feature type="transmembrane region" description="Helical" evidence="5">
    <location>
        <begin position="280"/>
        <end position="297"/>
    </location>
</feature>
<evidence type="ECO:0000256" key="3">
    <source>
        <dbReference type="ARBA" id="ARBA00022989"/>
    </source>
</evidence>
<dbReference type="GO" id="GO:0005886">
    <property type="term" value="C:plasma membrane"/>
    <property type="evidence" value="ECO:0007669"/>
    <property type="project" value="UniProtKB-SubCell"/>
</dbReference>
<reference evidence="6 7" key="1">
    <citation type="submission" date="2012-07" db="EMBL/GenBank/DDBJ databases">
        <title>Draft genome sequence of Desulfovibrio magneticus str. Maddingley MBC34 obtained from a metagenomic sequence of a methanogenic enrichment isolated from coal-seam formation water in Victoria, Australia.</title>
        <authorList>
            <person name="Greenfield P."/>
            <person name="Hendry P."/>
            <person name="Li D."/>
            <person name="Rosewarne C.P."/>
            <person name="Tran-Dinh N."/>
            <person name="Elbourne L.D.H."/>
            <person name="Paulsen I.T."/>
            <person name="Midgley D.J."/>
        </authorList>
    </citation>
    <scope>NUCLEOTIDE SEQUENCE [LARGE SCALE GENOMIC DNA]</scope>
    <source>
        <strain evidence="7">Maddingley MBC34</strain>
    </source>
</reference>
<feature type="transmembrane region" description="Helical" evidence="5">
    <location>
        <begin position="116"/>
        <end position="135"/>
    </location>
</feature>
<protein>
    <recommendedName>
        <fullName evidence="5">Probable membrane transporter protein</fullName>
    </recommendedName>
</protein>
<gene>
    <name evidence="6" type="ORF">B193_1446</name>
</gene>
<proteinExistence type="inferred from homology"/>
<dbReference type="PANTHER" id="PTHR43701:SF12">
    <property type="entry name" value="MEMBRANE TRANSPORTER PROTEIN YTNM-RELATED"/>
    <property type="match status" value="1"/>
</dbReference>